<organism evidence="1">
    <name type="scientific">Pseudomonas phage vB_PaeM_PE1</name>
    <dbReference type="NCBI Taxonomy" id="3161145"/>
    <lineage>
        <taxon>Viruses</taxon>
        <taxon>Duplodnaviria</taxon>
        <taxon>Heunggongvirae</taxon>
        <taxon>Uroviricota</taxon>
        <taxon>Caudoviricetes</taxon>
        <taxon>Lindbergviridae</taxon>
        <taxon>Pbunavirus</taxon>
    </lineage>
</organism>
<accession>A0AAU8EHK8</accession>
<name>A0AAU8EHK8_9CAUD</name>
<reference evidence="1" key="1">
    <citation type="submission" date="2024-05" db="EMBL/GenBank/DDBJ databases">
        <title>Complete genome of the Pseudomonas phage vB_PaeM_PE1.</title>
        <authorList>
            <person name="Pires D.P."/>
            <person name="Meneses L."/>
            <person name="Azeredo J."/>
            <person name="Santos S.B."/>
        </authorList>
    </citation>
    <scope>NUCLEOTIDE SEQUENCE</scope>
</reference>
<protein>
    <submittedName>
        <fullName evidence="1">Uncharacterized protein</fullName>
    </submittedName>
</protein>
<sequence>MRSVLGLGRLRAVFSLVRRTFDSGGGRVRFESYPVIRVGWRRCIVESSWTLDRGFCVVSG</sequence>
<dbReference type="EMBL" id="PP848306">
    <property type="protein sequence ID" value="XCG99178.1"/>
    <property type="molecule type" value="Genomic_DNA"/>
</dbReference>
<proteinExistence type="predicted"/>
<gene>
    <name evidence="1" type="ORF">PE1_8</name>
</gene>
<evidence type="ECO:0000313" key="1">
    <source>
        <dbReference type="EMBL" id="XCG99178.1"/>
    </source>
</evidence>